<dbReference type="AlphaFoldDB" id="A0A0P8X5V2"/>
<evidence type="ECO:0000256" key="10">
    <source>
        <dbReference type="ARBA" id="ARBA00022573"/>
    </source>
</evidence>
<comment type="catalytic activity">
    <reaction evidence="3">
        <text>adenosylcob(III)inamide + GTP = adenosylcob(III)inamide phosphate + GDP + H(+)</text>
        <dbReference type="Rhea" id="RHEA:15765"/>
        <dbReference type="ChEBI" id="CHEBI:2480"/>
        <dbReference type="ChEBI" id="CHEBI:15378"/>
        <dbReference type="ChEBI" id="CHEBI:37565"/>
        <dbReference type="ChEBI" id="CHEBI:58189"/>
        <dbReference type="ChEBI" id="CHEBI:58502"/>
        <dbReference type="EC" id="2.7.1.156"/>
    </reaction>
</comment>
<proteinExistence type="inferred from homology"/>
<keyword evidence="15 19" id="KW-0342">GTP-binding</keyword>
<evidence type="ECO:0000256" key="19">
    <source>
        <dbReference type="PIRSR" id="PIRSR006135-2"/>
    </source>
</evidence>
<dbReference type="PANTHER" id="PTHR34848:SF1">
    <property type="entry name" value="BIFUNCTIONAL ADENOSYLCOBALAMIN BIOSYNTHESIS PROTEIN COBU"/>
    <property type="match status" value="1"/>
</dbReference>
<organism evidence="20 21">
    <name type="scientific">Oxobacter pfennigii</name>
    <dbReference type="NCBI Taxonomy" id="36849"/>
    <lineage>
        <taxon>Bacteria</taxon>
        <taxon>Bacillati</taxon>
        <taxon>Bacillota</taxon>
        <taxon>Clostridia</taxon>
        <taxon>Eubacteriales</taxon>
        <taxon>Clostridiaceae</taxon>
        <taxon>Oxobacter</taxon>
    </lineage>
</organism>
<dbReference type="GO" id="GO:0005524">
    <property type="term" value="F:ATP binding"/>
    <property type="evidence" value="ECO:0007669"/>
    <property type="project" value="UniProtKB-KW"/>
</dbReference>
<keyword evidence="21" id="KW-1185">Reference proteome</keyword>
<dbReference type="UniPathway" id="UPA00148">
    <property type="reaction ID" value="UER00236"/>
</dbReference>
<evidence type="ECO:0000256" key="7">
    <source>
        <dbReference type="ARBA" id="ARBA00007490"/>
    </source>
</evidence>
<evidence type="ECO:0000256" key="1">
    <source>
        <dbReference type="ARBA" id="ARBA00000312"/>
    </source>
</evidence>
<dbReference type="EMBL" id="LKET01000011">
    <property type="protein sequence ID" value="KPU46276.1"/>
    <property type="molecule type" value="Genomic_DNA"/>
</dbReference>
<dbReference type="PIRSF" id="PIRSF006135">
    <property type="entry name" value="CobU"/>
    <property type="match status" value="1"/>
</dbReference>
<comment type="catalytic activity">
    <reaction evidence="2">
        <text>adenosylcob(III)inamide phosphate + GTP + H(+) = adenosylcob(III)inamide-GDP + diphosphate</text>
        <dbReference type="Rhea" id="RHEA:22712"/>
        <dbReference type="ChEBI" id="CHEBI:15378"/>
        <dbReference type="ChEBI" id="CHEBI:33019"/>
        <dbReference type="ChEBI" id="CHEBI:37565"/>
        <dbReference type="ChEBI" id="CHEBI:58502"/>
        <dbReference type="ChEBI" id="CHEBI:60487"/>
        <dbReference type="EC" id="2.7.7.62"/>
    </reaction>
</comment>
<protein>
    <recommendedName>
        <fullName evidence="16">Adenosylcobinamide kinase</fullName>
        <ecNumber evidence="8">2.7.1.156</ecNumber>
        <ecNumber evidence="9">2.7.7.62</ecNumber>
    </recommendedName>
    <alternativeName>
        <fullName evidence="17">Adenosylcobinamide-phosphate guanylyltransferase</fullName>
    </alternativeName>
</protein>
<keyword evidence="10" id="KW-0169">Cobalamin biosynthesis</keyword>
<evidence type="ECO:0000256" key="18">
    <source>
        <dbReference type="PIRSR" id="PIRSR006135-1"/>
    </source>
</evidence>
<evidence type="ECO:0000313" key="20">
    <source>
        <dbReference type="EMBL" id="KPU46276.1"/>
    </source>
</evidence>
<accession>A0A0P8X5V2</accession>
<evidence type="ECO:0000256" key="14">
    <source>
        <dbReference type="ARBA" id="ARBA00022840"/>
    </source>
</evidence>
<dbReference type="Pfam" id="PF02283">
    <property type="entry name" value="CobU"/>
    <property type="match status" value="1"/>
</dbReference>
<feature type="binding site" evidence="19">
    <location>
        <position position="61"/>
    </location>
    <ligand>
        <name>GTP</name>
        <dbReference type="ChEBI" id="CHEBI:37565"/>
    </ligand>
</feature>
<dbReference type="Gene3D" id="3.40.50.300">
    <property type="entry name" value="P-loop containing nucleotide triphosphate hydrolases"/>
    <property type="match status" value="1"/>
</dbReference>
<dbReference type="OrthoDB" id="9799422at2"/>
<comment type="pathway">
    <text evidence="5">Cofactor biosynthesis; adenosylcobalamin biosynthesis; adenosylcobalamin from cob(II)yrinate a,c-diamide: step 6/7.</text>
</comment>
<evidence type="ECO:0000256" key="16">
    <source>
        <dbReference type="ARBA" id="ARBA00029570"/>
    </source>
</evidence>
<dbReference type="GO" id="GO:0009236">
    <property type="term" value="P:cobalamin biosynthetic process"/>
    <property type="evidence" value="ECO:0007669"/>
    <property type="project" value="UniProtKB-UniPathway"/>
</dbReference>
<evidence type="ECO:0000256" key="8">
    <source>
        <dbReference type="ARBA" id="ARBA00012016"/>
    </source>
</evidence>
<dbReference type="Proteomes" id="UP000050326">
    <property type="component" value="Unassembled WGS sequence"/>
</dbReference>
<dbReference type="InterPro" id="IPR003203">
    <property type="entry name" value="CobU/CobP"/>
</dbReference>
<dbReference type="PANTHER" id="PTHR34848">
    <property type="match status" value="1"/>
</dbReference>
<evidence type="ECO:0000256" key="4">
    <source>
        <dbReference type="ARBA" id="ARBA00003889"/>
    </source>
</evidence>
<dbReference type="EC" id="2.7.7.62" evidence="9"/>
<comment type="pathway">
    <text evidence="6">Cofactor biosynthesis; adenosylcobalamin biosynthesis; adenosylcobalamin from cob(II)yrinate a,c-diamide: step 5/7.</text>
</comment>
<feature type="binding site" evidence="19">
    <location>
        <begin position="33"/>
        <end position="35"/>
    </location>
    <ligand>
        <name>GTP</name>
        <dbReference type="ChEBI" id="CHEBI:37565"/>
    </ligand>
</feature>
<dbReference type="SUPFAM" id="SSF52540">
    <property type="entry name" value="P-loop containing nucleoside triphosphate hydrolases"/>
    <property type="match status" value="1"/>
</dbReference>
<sequence length="182" mass="20641">MSKIILVTGGARSGKSSFAQSLLENKEGVLYIATSVAFDDEMKDRVKKHKESRPSSWRTVECFKDMDIHLKDVEEKVMILDCITIMVTNLMFHYELEWEDLGMERINEIENLIADEVGKLLKIAREKNVYLVVVTNELGMGVVPGNKLTRVYRDIAGRMNQMIAAEADEVYLAVCGIPLKIK</sequence>
<dbReference type="STRING" id="36849.OXPF_01210"/>
<evidence type="ECO:0000313" key="21">
    <source>
        <dbReference type="Proteomes" id="UP000050326"/>
    </source>
</evidence>
<keyword evidence="11 20" id="KW-0808">Transferase</keyword>
<evidence type="ECO:0000256" key="12">
    <source>
        <dbReference type="ARBA" id="ARBA00022741"/>
    </source>
</evidence>
<evidence type="ECO:0000256" key="17">
    <source>
        <dbReference type="ARBA" id="ARBA00030571"/>
    </source>
</evidence>
<evidence type="ECO:0000256" key="6">
    <source>
        <dbReference type="ARBA" id="ARBA00005159"/>
    </source>
</evidence>
<comment type="caution">
    <text evidence="20">The sequence shown here is derived from an EMBL/GenBank/DDBJ whole genome shotgun (WGS) entry which is preliminary data.</text>
</comment>
<gene>
    <name evidence="20" type="primary">cobU</name>
    <name evidence="20" type="ORF">OXPF_01210</name>
</gene>
<evidence type="ECO:0000256" key="15">
    <source>
        <dbReference type="ARBA" id="ARBA00023134"/>
    </source>
</evidence>
<evidence type="ECO:0000256" key="11">
    <source>
        <dbReference type="ARBA" id="ARBA00022679"/>
    </source>
</evidence>
<dbReference type="GO" id="GO:0043752">
    <property type="term" value="F:adenosylcobinamide kinase activity"/>
    <property type="evidence" value="ECO:0007669"/>
    <property type="project" value="UniProtKB-EC"/>
</dbReference>
<evidence type="ECO:0000256" key="9">
    <source>
        <dbReference type="ARBA" id="ARBA00012523"/>
    </source>
</evidence>
<keyword evidence="13" id="KW-0418">Kinase</keyword>
<evidence type="ECO:0000256" key="13">
    <source>
        <dbReference type="ARBA" id="ARBA00022777"/>
    </source>
</evidence>
<reference evidence="20 21" key="1">
    <citation type="submission" date="2015-09" db="EMBL/GenBank/DDBJ databases">
        <title>Genome sequence of Oxobacter pfennigii DSM 3222.</title>
        <authorList>
            <person name="Poehlein A."/>
            <person name="Bengelsdorf F.R."/>
            <person name="Schiel-Bengelsdorf B."/>
            <person name="Duerre P."/>
            <person name="Daniel R."/>
        </authorList>
    </citation>
    <scope>NUCLEOTIDE SEQUENCE [LARGE SCALE GENOMIC DNA]</scope>
    <source>
        <strain evidence="20 21">DSM 3222</strain>
    </source>
</reference>
<keyword evidence="20" id="KW-0548">Nucleotidyltransferase</keyword>
<feature type="binding site" evidence="19">
    <location>
        <begin position="50"/>
        <end position="53"/>
    </location>
    <ligand>
        <name>GTP</name>
        <dbReference type="ChEBI" id="CHEBI:37565"/>
    </ligand>
</feature>
<dbReference type="GO" id="GO:0005525">
    <property type="term" value="F:GTP binding"/>
    <property type="evidence" value="ECO:0007669"/>
    <property type="project" value="UniProtKB-KW"/>
</dbReference>
<comment type="similarity">
    <text evidence="7">Belongs to the CobU/CobP family.</text>
</comment>
<dbReference type="CDD" id="cd00544">
    <property type="entry name" value="CobU"/>
    <property type="match status" value="1"/>
</dbReference>
<evidence type="ECO:0000256" key="5">
    <source>
        <dbReference type="ARBA" id="ARBA00004692"/>
    </source>
</evidence>
<keyword evidence="12 19" id="KW-0547">Nucleotide-binding</keyword>
<feature type="binding site" evidence="19">
    <location>
        <position position="81"/>
    </location>
    <ligand>
        <name>GTP</name>
        <dbReference type="ChEBI" id="CHEBI:37565"/>
    </ligand>
</feature>
<dbReference type="PATRIC" id="fig|36849.3.peg.138"/>
<feature type="active site" description="GMP-histidine intermediate" evidence="18">
    <location>
        <position position="49"/>
    </location>
</feature>
<dbReference type="NCBIfam" id="NF004469">
    <property type="entry name" value="PRK05800.1"/>
    <property type="match status" value="1"/>
</dbReference>
<name>A0A0P8X5V2_9CLOT</name>
<feature type="binding site" evidence="19">
    <location>
        <begin position="9"/>
        <end position="16"/>
    </location>
    <ligand>
        <name>GTP</name>
        <dbReference type="ChEBI" id="CHEBI:37565"/>
    </ligand>
</feature>
<evidence type="ECO:0000256" key="3">
    <source>
        <dbReference type="ARBA" id="ARBA00001522"/>
    </source>
</evidence>
<dbReference type="GO" id="GO:0008820">
    <property type="term" value="F:cobinamide phosphate guanylyltransferase activity"/>
    <property type="evidence" value="ECO:0007669"/>
    <property type="project" value="UniProtKB-EC"/>
</dbReference>
<comment type="catalytic activity">
    <reaction evidence="1">
        <text>adenosylcob(III)inamide + ATP = adenosylcob(III)inamide phosphate + ADP + H(+)</text>
        <dbReference type="Rhea" id="RHEA:15769"/>
        <dbReference type="ChEBI" id="CHEBI:2480"/>
        <dbReference type="ChEBI" id="CHEBI:15378"/>
        <dbReference type="ChEBI" id="CHEBI:30616"/>
        <dbReference type="ChEBI" id="CHEBI:58502"/>
        <dbReference type="ChEBI" id="CHEBI:456216"/>
        <dbReference type="EC" id="2.7.1.156"/>
    </reaction>
</comment>
<comment type="function">
    <text evidence="4">Catalyzes ATP-dependent phosphorylation of adenosylcobinamide and addition of GMP to adenosylcobinamide phosphate.</text>
</comment>
<dbReference type="InterPro" id="IPR027417">
    <property type="entry name" value="P-loop_NTPase"/>
</dbReference>
<keyword evidence="14" id="KW-0067">ATP-binding</keyword>
<evidence type="ECO:0000256" key="2">
    <source>
        <dbReference type="ARBA" id="ARBA00000711"/>
    </source>
</evidence>
<dbReference type="RefSeq" id="WP_054873283.1">
    <property type="nucleotide sequence ID" value="NZ_LKET01000011.1"/>
</dbReference>
<dbReference type="EC" id="2.7.1.156" evidence="8"/>